<dbReference type="Proteomes" id="UP000177360">
    <property type="component" value="Unassembled WGS sequence"/>
</dbReference>
<evidence type="ECO:0000313" key="1">
    <source>
        <dbReference type="EMBL" id="OGZ19637.1"/>
    </source>
</evidence>
<accession>A0A1G2E1D5</accession>
<reference evidence="1 2" key="1">
    <citation type="journal article" date="2016" name="Nat. Commun.">
        <title>Thousands of microbial genomes shed light on interconnected biogeochemical processes in an aquifer system.</title>
        <authorList>
            <person name="Anantharaman K."/>
            <person name="Brown C.T."/>
            <person name="Hug L.A."/>
            <person name="Sharon I."/>
            <person name="Castelle C.J."/>
            <person name="Probst A.J."/>
            <person name="Thomas B.C."/>
            <person name="Singh A."/>
            <person name="Wilkins M.J."/>
            <person name="Karaoz U."/>
            <person name="Brodie E.L."/>
            <person name="Williams K.H."/>
            <person name="Hubbard S.S."/>
            <person name="Banfield J.F."/>
        </authorList>
    </citation>
    <scope>NUCLEOTIDE SEQUENCE [LARGE SCALE GENOMIC DNA]</scope>
</reference>
<comment type="caution">
    <text evidence="1">The sequence shown here is derived from an EMBL/GenBank/DDBJ whole genome shotgun (WGS) entry which is preliminary data.</text>
</comment>
<protein>
    <submittedName>
        <fullName evidence="1">Uncharacterized protein</fullName>
    </submittedName>
</protein>
<sequence>MFIGGKLMENIDIKKGGIEEMIKAFREDHQNEELKQRVAAKGWGNASESERKEILSKLGYSEPNYPKNVEDLGSSEEAIRSFAEKGQKIDRGVEAEKVRKDFLFGIKDVPAKQGTILR</sequence>
<gene>
    <name evidence="1" type="ORF">A2626_02795</name>
</gene>
<organism evidence="1 2">
    <name type="scientific">Candidatus Nealsonbacteria bacterium RIFCSPHIGHO2_01_FULL_38_55</name>
    <dbReference type="NCBI Taxonomy" id="1801664"/>
    <lineage>
        <taxon>Bacteria</taxon>
        <taxon>Candidatus Nealsoniibacteriota</taxon>
    </lineage>
</organism>
<dbReference type="EMBL" id="MHLZ01000025">
    <property type="protein sequence ID" value="OGZ19637.1"/>
    <property type="molecule type" value="Genomic_DNA"/>
</dbReference>
<dbReference type="AlphaFoldDB" id="A0A1G2E1D5"/>
<name>A0A1G2E1D5_9BACT</name>
<proteinExistence type="predicted"/>
<evidence type="ECO:0000313" key="2">
    <source>
        <dbReference type="Proteomes" id="UP000177360"/>
    </source>
</evidence>